<evidence type="ECO:0000313" key="7">
    <source>
        <dbReference type="EMBL" id="KAL1505650.1"/>
    </source>
</evidence>
<feature type="region of interest" description="Disordered" evidence="5">
    <location>
        <begin position="1"/>
        <end position="49"/>
    </location>
</feature>
<accession>A0ABD1EX85</accession>
<evidence type="ECO:0000256" key="5">
    <source>
        <dbReference type="SAM" id="MobiDB-lite"/>
    </source>
</evidence>
<evidence type="ECO:0000313" key="8">
    <source>
        <dbReference type="Proteomes" id="UP001566132"/>
    </source>
</evidence>
<dbReference type="CDD" id="cd22212">
    <property type="entry name" value="NDFIP-like"/>
    <property type="match status" value="1"/>
</dbReference>
<dbReference type="Pfam" id="PF10176">
    <property type="entry name" value="NEDD4_Bsd2"/>
    <property type="match status" value="2"/>
</dbReference>
<dbReference type="InterPro" id="IPR019325">
    <property type="entry name" value="NEDD4/Bsd2"/>
</dbReference>
<reference evidence="7 8" key="1">
    <citation type="submission" date="2024-05" db="EMBL/GenBank/DDBJ databases">
        <title>Genetic variation in Jamaican populations of the coffee berry borer (Hypothenemus hampei).</title>
        <authorList>
            <person name="Errbii M."/>
            <person name="Myrie A."/>
        </authorList>
    </citation>
    <scope>NUCLEOTIDE SEQUENCE [LARGE SCALE GENOMIC DNA]</scope>
    <source>
        <strain evidence="7">JA-Hopewell-2020-01-JO</strain>
        <tissue evidence="7">Whole body</tissue>
    </source>
</reference>
<dbReference type="EMBL" id="JBDJPC010000004">
    <property type="protein sequence ID" value="KAL1505650.1"/>
    <property type="molecule type" value="Genomic_DNA"/>
</dbReference>
<keyword evidence="8" id="KW-1185">Reference proteome</keyword>
<feature type="transmembrane region" description="Helical" evidence="6">
    <location>
        <begin position="191"/>
        <end position="209"/>
    </location>
</feature>
<evidence type="ECO:0000256" key="3">
    <source>
        <dbReference type="ARBA" id="ARBA00022989"/>
    </source>
</evidence>
<feature type="transmembrane region" description="Helical" evidence="6">
    <location>
        <begin position="160"/>
        <end position="184"/>
    </location>
</feature>
<dbReference type="Proteomes" id="UP001566132">
    <property type="component" value="Unassembled WGS sequence"/>
</dbReference>
<evidence type="ECO:0000256" key="2">
    <source>
        <dbReference type="ARBA" id="ARBA00022692"/>
    </source>
</evidence>
<evidence type="ECO:0000256" key="6">
    <source>
        <dbReference type="SAM" id="Phobius"/>
    </source>
</evidence>
<feature type="transmembrane region" description="Helical" evidence="6">
    <location>
        <begin position="221"/>
        <end position="242"/>
    </location>
</feature>
<evidence type="ECO:0000256" key="1">
    <source>
        <dbReference type="ARBA" id="ARBA00004141"/>
    </source>
</evidence>
<dbReference type="PANTHER" id="PTHR13396:SF5">
    <property type="entry name" value="NEDD4 FAMILY INTERACTING PROTEIN"/>
    <property type="match status" value="1"/>
</dbReference>
<sequence length="263" mass="29901">MDEVSQADIQKNGEEKELSNNSSNRPSPMAEVVQSDNTDESMPTSSETIPTTNIQNFIARIPPQSCPDASVSVIMPTSSSVDDIPPPKPDYNAPPPYEVATQTSKLPTYEEVQREKHLEDEILGFVDDRSQFRSPPNQRILLPVDETIEDVDTSLLGTDFMFYIAFFVAFIFNWIGFLLLMCFCHTIASRYGALSGFGLSLAKWTFIVQHSTELASKDNSWLWWLIMTFGLIICIRAILQYLNIKRGWHMLSASHQERLLFFY</sequence>
<dbReference type="PANTHER" id="PTHR13396">
    <property type="entry name" value="NEDD4 FAMILY INTERACTING PROTEIN 1/2"/>
    <property type="match status" value="1"/>
</dbReference>
<keyword evidence="2 6" id="KW-0812">Transmembrane</keyword>
<dbReference type="GO" id="GO:0016020">
    <property type="term" value="C:membrane"/>
    <property type="evidence" value="ECO:0007669"/>
    <property type="project" value="UniProtKB-SubCell"/>
</dbReference>
<comment type="caution">
    <text evidence="7">The sequence shown here is derived from an EMBL/GenBank/DDBJ whole genome shotgun (WGS) entry which is preliminary data.</text>
</comment>
<gene>
    <name evidence="7" type="ORF">ABEB36_005166</name>
</gene>
<keyword evidence="4 6" id="KW-0472">Membrane</keyword>
<name>A0ABD1EX85_HYPHA</name>
<protein>
    <submittedName>
        <fullName evidence="7">Uncharacterized protein</fullName>
    </submittedName>
</protein>
<comment type="subcellular location">
    <subcellularLocation>
        <location evidence="1">Membrane</location>
        <topology evidence="1">Multi-pass membrane protein</topology>
    </subcellularLocation>
</comment>
<feature type="compositionally biased region" description="Polar residues" evidence="5">
    <location>
        <begin position="34"/>
        <end position="49"/>
    </location>
</feature>
<keyword evidence="3 6" id="KW-1133">Transmembrane helix</keyword>
<evidence type="ECO:0000256" key="4">
    <source>
        <dbReference type="ARBA" id="ARBA00023136"/>
    </source>
</evidence>
<proteinExistence type="predicted"/>
<dbReference type="AlphaFoldDB" id="A0ABD1EX85"/>
<dbReference type="GO" id="GO:0005737">
    <property type="term" value="C:cytoplasm"/>
    <property type="evidence" value="ECO:0007669"/>
    <property type="project" value="UniProtKB-ARBA"/>
</dbReference>
<organism evidence="7 8">
    <name type="scientific">Hypothenemus hampei</name>
    <name type="common">Coffee berry borer</name>
    <dbReference type="NCBI Taxonomy" id="57062"/>
    <lineage>
        <taxon>Eukaryota</taxon>
        <taxon>Metazoa</taxon>
        <taxon>Ecdysozoa</taxon>
        <taxon>Arthropoda</taxon>
        <taxon>Hexapoda</taxon>
        <taxon>Insecta</taxon>
        <taxon>Pterygota</taxon>
        <taxon>Neoptera</taxon>
        <taxon>Endopterygota</taxon>
        <taxon>Coleoptera</taxon>
        <taxon>Polyphaga</taxon>
        <taxon>Cucujiformia</taxon>
        <taxon>Curculionidae</taxon>
        <taxon>Scolytinae</taxon>
        <taxon>Hypothenemus</taxon>
    </lineage>
</organism>